<feature type="transmembrane region" description="Helical" evidence="1">
    <location>
        <begin position="2681"/>
        <end position="2702"/>
    </location>
</feature>
<dbReference type="EMBL" id="CAJJDP010000091">
    <property type="protein sequence ID" value="CAD8188288.1"/>
    <property type="molecule type" value="Genomic_DNA"/>
</dbReference>
<feature type="transmembrane region" description="Helical" evidence="1">
    <location>
        <begin position="2792"/>
        <end position="2809"/>
    </location>
</feature>
<proteinExistence type="predicted"/>
<keyword evidence="1" id="KW-0472">Membrane</keyword>
<evidence type="ECO:0000313" key="5">
    <source>
        <dbReference type="Proteomes" id="UP000683925"/>
    </source>
</evidence>
<protein>
    <recommendedName>
        <fullName evidence="3">EGF-like domain-containing protein</fullName>
    </recommendedName>
</protein>
<evidence type="ECO:0000256" key="1">
    <source>
        <dbReference type="SAM" id="Phobius"/>
    </source>
</evidence>
<reference evidence="4" key="1">
    <citation type="submission" date="2021-01" db="EMBL/GenBank/DDBJ databases">
        <authorList>
            <consortium name="Genoscope - CEA"/>
            <person name="William W."/>
        </authorList>
    </citation>
    <scope>NUCLEOTIDE SEQUENCE</scope>
</reference>
<feature type="domain" description="EGF-like" evidence="3">
    <location>
        <begin position="639"/>
        <end position="668"/>
    </location>
</feature>
<feature type="chain" id="PRO_5035786998" description="EGF-like domain-containing protein" evidence="2">
    <location>
        <begin position="17"/>
        <end position="2919"/>
    </location>
</feature>
<dbReference type="CDD" id="cd00064">
    <property type="entry name" value="FU"/>
    <property type="match status" value="1"/>
</dbReference>
<keyword evidence="2" id="KW-0732">Signal</keyword>
<accession>A0A8S1WDW1</accession>
<keyword evidence="1" id="KW-0812">Transmembrane</keyword>
<dbReference type="SMART" id="SM00181">
    <property type="entry name" value="EGF"/>
    <property type="match status" value="4"/>
</dbReference>
<keyword evidence="5" id="KW-1185">Reference proteome</keyword>
<dbReference type="OrthoDB" id="77931at2759"/>
<dbReference type="SMART" id="SM00261">
    <property type="entry name" value="FU"/>
    <property type="match status" value="3"/>
</dbReference>
<feature type="transmembrane region" description="Helical" evidence="1">
    <location>
        <begin position="2815"/>
        <end position="2840"/>
    </location>
</feature>
<feature type="transmembrane region" description="Helical" evidence="1">
    <location>
        <begin position="2597"/>
        <end position="2621"/>
    </location>
</feature>
<feature type="transmembrane region" description="Helical" evidence="1">
    <location>
        <begin position="2485"/>
        <end position="2504"/>
    </location>
</feature>
<feature type="domain" description="EGF-like" evidence="3">
    <location>
        <begin position="839"/>
        <end position="878"/>
    </location>
</feature>
<dbReference type="OMA" id="YQAIITI"/>
<dbReference type="Proteomes" id="UP000683925">
    <property type="component" value="Unassembled WGS sequence"/>
</dbReference>
<sequence>MFWIFYLLRLVQSTCSYSNFDQFQLKSDSFYQEKNYVRGNPYAFGVWTQQAPLRKNFFGDKSKPYFDSTRSLDGFHILNFQSGGRIQTLFYQQPVYVTRYPTLVVLQNTQSGVLSYTIQQGLFYYEGYWVFTYFSFNYDNKYNFASYNTGDQRFSNFLITNRKLQTQTTSAKLEHGGQGLYVIGTSSYNLNLFLGRISIITTFESSITFFQNTDKAKFQQFIQNCQVPSSCQKPVELYFFNETYNSYNYTTSNYQVDIPGLIYKLEFWMKKDSQKINSQFEFVISFGGSFSNLDKFYQLLFYWKVVNQDLYLQHQLDIYYLVPGELKTDYSFSDSLYFIKPLKNFQQWSYFKYQFWKVGQSQLVFLSLYQSCCDTWEYIDMFDIPYYQQYSNYQAIITIFTQQIDVNVLPFEGFISNLKFTYCYNLEYEFGKDSNLNCNALCKTCTGPTEYDCASCFDEQNRYLQTDIHKCYCKSNYEESGGLICQKTFLSSISQQKELYKEYNIIEIQNNNKCSYGYFEVWKELKFLGCIICPYFGQGHNSVNCINCIMNSHIWYLNPICKIDYRTDDSVFYYNQQLDYQSQEIFIINFDLMVTEQCSGCDYIIETKNSQSIIVNVNGLTTYYQCKQYLYPKNNSCKLCQINCIKCKDEDNCIKCDQGFYIKNDHCYQCSQGCLSCILDVNQESVKCLDCQLGYSLINDNCQKCGDLCQICQKKLNNNNGQEYMKCIKCNYNAYISLDGESCYFNNLDHCIYPFQFSVYSNEINTIYFDFQPQESQYIKTGCTYCSAVSLLDIGNNLFTCAPLDLDQIQSGCYQSLVISGVRVCSIGIDNLMIAGIGYCSHLIPNCLFCYQNNWEDSYICFICEDGYYNDYYTSVCKPCNPECAKCIQIDSSKIVKPPVMLFFLAITNDSSPYSLITQNPNKNDIEIICTECSVGYIKHFDKCILKCPSNCKECNIIDYQQICISCIQFNDQHYHVYNGRCIQCPLNCNICHPRTDDEKLMINPYFKNIDLEYFSHKCIAPLYNDLYYDQDIQQFIKCDNINKCQKEIVIQIKIYCNQFDLENYLNQLNEEQRVIQRKFHILLENLDLSVYEYYDYFLYLNQNFVKIITYQLKIVDNQLCHLNKELKIQSNLQTNTFNLIELNLILNGSGNNLYLNNHLSLSNFTHIRIENLNLQIVNGNISMDNIIGYTVDFESINIHQDQTSILSSEYLIQISESFEINISKLQLHNINAHFLNGLFIIANQNINTKLIAQDLVINSANIINTSIINCKTSQKVETKLTNLHILNSQFTNTSLIEQIYFTEIMMMDNLIFENSVLLNTMSFINFEQTQKVELNGFQLLDSTLQNSNFLSSSKILFLIEFNLQKLLFLEQSTLIINQNQIFLEQIQIKNGKIIDNVYSNKHALILLLNSEAVYLNNIEFINNAINIDNQNQSLVKNIELSLINIESKIVIFDTLMIERGIGYSEFTIKNTNTFKLMNSVITLHQKYYFKSLFNNEECNFQPFNYFMYNNLINLQNISIIYVSNTKITDIILYDSVLFEIQMLEQISSQFVFINCNYSSNILHQVNKHEKVSLISINSNYYLNLNITDVTFSSNLINLLKESNPQKQSLILLVEAYQATSTVSNCLIQKNMILNGQGSLMYIDSDLIILENTKFYQNSAFVYDTLKQFLRWGLAEDIFLEDLQNLYLSSSSGGNGNFQTRQIVLNKISLQDSISIKGAAFVIKMIEDGNIQIKDSHFENLQAELIESSSGGAFHIQSQSLYLRIDVINSVFLDISSRTGGSIFYIIPSTKLFKISLLSSTFENIFSIQGGLIYLEKSIHQLQIFQMNQCNLSQNLDKFYAFINSLQELSNTELTTLTQKYSLIYCYDCQFQIRDLFVTKYPPTPLFQLYGSANLKNISIQNIIFSNQLILFSPVGQSDQIILHNIEFYNCTQIQITEINIPLKRNANFLNSTLSTICNENLKEAPSTITRFNESFSNINQITLLETLLSQIQSSTAAMIIFQFTDSYQQQKIKLSDIIFQNNKCTKCSNGLLNFKNNKKISIIISKMAISNSYCGKNGCISFISQDNRILQSQDSNVSIANSAFRIEDLQCINNQAQYGGCLFLQNQIISIIKSLISGNKAVYGGAIFTKGINSTLILENVVITNNSAQFGSGIYSEDNLNRNVKGIEIIDNQGMNQIGEQAQQLYLQIFKDQIIKPTIVQNSQYAQKFQILGKDGQNSIIHIPTGIPLSKYRKFEIENNRYNYQTMQMRLYAVNSQLEIVRNLTNTFCELQINNMNSSQKQNLSLNTNKILFNQSTLSYNLDDLIFYIPSDSNQTFELSIKCNSIYIPIINNKNNLIEGYHQNYVLSLLIKPNECQMGEYSQSKEDYCHQCIVDQKQYSVIVGATSCQIVDDQKIQDLTQAQIFLKKGYWRRKVTTSTIDLCLNNQQNCIGGWGFGNELCQQGYLGALCEQCDYYDERGGGNYQREGFFDCQICQNDDLKQQFNYLISILIFACLLRIIYYLSKKRLQSIRLNINQFKESFRQSIFKKEEILMGQSIKIILFYFQIISFTQELSPVFSEQVQQLIHFLGDPFTLLGIYKECQLINFEVSVIYLQFLENLICLLILMTIFFCFSLAKIYISKQKNTKMELFNFIYLIYVFIIGSLIRSMIQLIAFRDIQDVYWIYKNISYDYSNPNHLRLVFFLFLPTVICLGVVLPYLLLQKSKSVLFLQKPVAFKNFGFWFASYSKNHPHWEFYKLLLVNGLICLIIMIDANTTIKGALSYFLLIIYTKVCQDNDIYYQKQMNKFESQLNIISIIILILCTLFSIQENQGSIFKNIILIFINFIFILSGAFMIRHLWKLNSFYLRRMLCKGFERLGKFNKIFIKYNVFQAHSNSSIKLRNKRFELLKAFLKQQSKTQLSIKKEQQSSQEWNQTQKI</sequence>
<gene>
    <name evidence="4" type="ORF">POCTA_138.1.T0920130</name>
</gene>
<comment type="caution">
    <text evidence="4">The sequence shown here is derived from an EMBL/GenBank/DDBJ whole genome shotgun (WGS) entry which is preliminary data.</text>
</comment>
<evidence type="ECO:0000313" key="4">
    <source>
        <dbReference type="EMBL" id="CAD8188288.1"/>
    </source>
</evidence>
<keyword evidence="1" id="KW-1133">Transmembrane helix</keyword>
<organism evidence="4 5">
    <name type="scientific">Paramecium octaurelia</name>
    <dbReference type="NCBI Taxonomy" id="43137"/>
    <lineage>
        <taxon>Eukaryota</taxon>
        <taxon>Sar</taxon>
        <taxon>Alveolata</taxon>
        <taxon>Ciliophora</taxon>
        <taxon>Intramacronucleata</taxon>
        <taxon>Oligohymenophorea</taxon>
        <taxon>Peniculida</taxon>
        <taxon>Parameciidae</taxon>
        <taxon>Paramecium</taxon>
    </lineage>
</organism>
<dbReference type="InterPro" id="IPR006212">
    <property type="entry name" value="Furin_repeat"/>
</dbReference>
<evidence type="ECO:0000259" key="3">
    <source>
        <dbReference type="SMART" id="SM00181"/>
    </source>
</evidence>
<name>A0A8S1WDW1_PAROT</name>
<feature type="transmembrane region" description="Helical" evidence="1">
    <location>
        <begin position="2633"/>
        <end position="2656"/>
    </location>
</feature>
<dbReference type="InterPro" id="IPR000742">
    <property type="entry name" value="EGF"/>
</dbReference>
<feature type="domain" description="EGF-like" evidence="3">
    <location>
        <begin position="669"/>
        <end position="703"/>
    </location>
</feature>
<evidence type="ECO:0000256" key="2">
    <source>
        <dbReference type="SAM" id="SignalP"/>
    </source>
</evidence>
<dbReference type="PANTHER" id="PTHR11319:SF35">
    <property type="entry name" value="OUTER MEMBRANE PROTEIN PMPC-RELATED"/>
    <property type="match status" value="1"/>
</dbReference>
<feature type="signal peptide" evidence="2">
    <location>
        <begin position="1"/>
        <end position="16"/>
    </location>
</feature>
<feature type="domain" description="EGF-like" evidence="3">
    <location>
        <begin position="444"/>
        <end position="486"/>
    </location>
</feature>
<dbReference type="PANTHER" id="PTHR11319">
    <property type="entry name" value="G PROTEIN-COUPLED RECEPTOR-RELATED"/>
    <property type="match status" value="1"/>
</dbReference>